<name>A0A6G0TPM8_APHGL</name>
<keyword evidence="2" id="KW-1185">Reference proteome</keyword>
<organism evidence="1 2">
    <name type="scientific">Aphis glycines</name>
    <name type="common">Soybean aphid</name>
    <dbReference type="NCBI Taxonomy" id="307491"/>
    <lineage>
        <taxon>Eukaryota</taxon>
        <taxon>Metazoa</taxon>
        <taxon>Ecdysozoa</taxon>
        <taxon>Arthropoda</taxon>
        <taxon>Hexapoda</taxon>
        <taxon>Insecta</taxon>
        <taxon>Pterygota</taxon>
        <taxon>Neoptera</taxon>
        <taxon>Paraneoptera</taxon>
        <taxon>Hemiptera</taxon>
        <taxon>Sternorrhyncha</taxon>
        <taxon>Aphidomorpha</taxon>
        <taxon>Aphidoidea</taxon>
        <taxon>Aphididae</taxon>
        <taxon>Aphidini</taxon>
        <taxon>Aphis</taxon>
        <taxon>Aphis</taxon>
    </lineage>
</organism>
<comment type="caution">
    <text evidence="1">The sequence shown here is derived from an EMBL/GenBank/DDBJ whole genome shotgun (WGS) entry which is preliminary data.</text>
</comment>
<dbReference type="EMBL" id="VYZN01000022">
    <property type="protein sequence ID" value="KAE9536664.1"/>
    <property type="molecule type" value="Genomic_DNA"/>
</dbReference>
<dbReference type="AlphaFoldDB" id="A0A6G0TPM8"/>
<protein>
    <submittedName>
        <fullName evidence="1">Uncharacterized protein</fullName>
    </submittedName>
</protein>
<sequence length="270" mass="31466">MENLCEKFGFKDNSSSYGIDFLPSIHYEMYSILISYKLYELDALFFDHKQIFNMMSHPHVVFVFHMYYIGKTHLHGTRTLESKLSEFYLNCVNAFCPCRAFGCTEDNTPCGFDVFLYNAQMSTTVGTTFYNGHYCYTYKQYLLKIIVQISNKNVVLAFISPNVMFIPVRSLRRNNFHSRCRKLVGAKKHDNIVQGFLFASEFYLPILWSTNLFTSFYDTSVLNYKRYVIFIAIVLLNNVRRKISELISFKPNEELTISNIAKVDGSIYSA</sequence>
<reference evidence="1 2" key="1">
    <citation type="submission" date="2019-08" db="EMBL/GenBank/DDBJ databases">
        <title>The genome of the soybean aphid Biotype 1, its phylome, world population structure and adaptation to the North American continent.</title>
        <authorList>
            <person name="Giordano R."/>
            <person name="Donthu R.K."/>
            <person name="Hernandez A.G."/>
            <person name="Wright C.L."/>
            <person name="Zimin A.V."/>
        </authorList>
    </citation>
    <scope>NUCLEOTIDE SEQUENCE [LARGE SCALE GENOMIC DNA]</scope>
    <source>
        <tissue evidence="1">Whole aphids</tissue>
    </source>
</reference>
<accession>A0A6G0TPM8</accession>
<evidence type="ECO:0000313" key="2">
    <source>
        <dbReference type="Proteomes" id="UP000475862"/>
    </source>
</evidence>
<dbReference type="Proteomes" id="UP000475862">
    <property type="component" value="Unassembled WGS sequence"/>
</dbReference>
<evidence type="ECO:0000313" key="1">
    <source>
        <dbReference type="EMBL" id="KAE9536664.1"/>
    </source>
</evidence>
<proteinExistence type="predicted"/>
<gene>
    <name evidence="1" type="ORF">AGLY_007066</name>
</gene>